<dbReference type="Gene3D" id="3.50.50.100">
    <property type="match status" value="1"/>
</dbReference>
<dbReference type="PANTHER" id="PTHR48020">
    <property type="entry name" value="PROTON MYO-INOSITOL COTRANSPORTER"/>
    <property type="match status" value="1"/>
</dbReference>
<evidence type="ECO:0000256" key="2">
    <source>
        <dbReference type="ARBA" id="ARBA00010992"/>
    </source>
</evidence>
<feature type="transmembrane region" description="Helical" evidence="7">
    <location>
        <begin position="459"/>
        <end position="484"/>
    </location>
</feature>
<dbReference type="SUPFAM" id="SSF51905">
    <property type="entry name" value="FAD/NAD(P)-binding domain"/>
    <property type="match status" value="1"/>
</dbReference>
<keyword evidence="5 7" id="KW-1133">Transmembrane helix</keyword>
<feature type="transmembrane region" description="Helical" evidence="7">
    <location>
        <begin position="496"/>
        <end position="515"/>
    </location>
</feature>
<feature type="transmembrane region" description="Helical" evidence="7">
    <location>
        <begin position="98"/>
        <end position="120"/>
    </location>
</feature>
<feature type="transmembrane region" description="Helical" evidence="7">
    <location>
        <begin position="195"/>
        <end position="214"/>
    </location>
</feature>
<keyword evidence="6 7" id="KW-0472">Membrane</keyword>
<dbReference type="InterPro" id="IPR005828">
    <property type="entry name" value="MFS_sugar_transport-like"/>
</dbReference>
<comment type="subcellular location">
    <subcellularLocation>
        <location evidence="1">Membrane</location>
        <topology evidence="1">Multi-pass membrane protein</topology>
    </subcellularLocation>
</comment>
<reference evidence="9" key="1">
    <citation type="submission" date="2017-04" db="EMBL/GenBank/DDBJ databases">
        <title>Population genomics of picophytoplankton unveils novel chromosome hypervariability.</title>
        <authorList>
            <consortium name="DOE Joint Genome Institute"/>
            <person name="Blanc-Mathieu R."/>
            <person name="Krasovec M."/>
            <person name="Hebrard M."/>
            <person name="Yau S."/>
            <person name="Desgranges E."/>
            <person name="Martin J."/>
            <person name="Schackwitz W."/>
            <person name="Kuo A."/>
            <person name="Salin G."/>
            <person name="Donnadieu C."/>
            <person name="Desdevises Y."/>
            <person name="Sanchez-Ferandin S."/>
            <person name="Moreau H."/>
            <person name="Rivals E."/>
            <person name="Grigoriev I.V."/>
            <person name="Grimsley N."/>
            <person name="Eyre-Walker A."/>
            <person name="Piganeau G."/>
        </authorList>
    </citation>
    <scope>NUCLEOTIDE SEQUENCE [LARGE SCALE GENOMIC DNA]</scope>
    <source>
        <strain evidence="9">RCC 1115</strain>
    </source>
</reference>
<dbReference type="EMBL" id="KZ155795">
    <property type="protein sequence ID" value="OUS44928.1"/>
    <property type="molecule type" value="Genomic_DNA"/>
</dbReference>
<dbReference type="Gene3D" id="1.20.1250.20">
    <property type="entry name" value="MFS general substrate transporter like domains"/>
    <property type="match status" value="2"/>
</dbReference>
<dbReference type="Proteomes" id="UP000195557">
    <property type="component" value="Unassembled WGS sequence"/>
</dbReference>
<feature type="transmembrane region" description="Helical" evidence="7">
    <location>
        <begin position="527"/>
        <end position="550"/>
    </location>
</feature>
<feature type="transmembrane region" description="Helical" evidence="7">
    <location>
        <begin position="167"/>
        <end position="189"/>
    </location>
</feature>
<dbReference type="eggNOG" id="KOG0254">
    <property type="taxonomic scope" value="Eukaryota"/>
</dbReference>
<dbReference type="InterPro" id="IPR020846">
    <property type="entry name" value="MFS_dom"/>
</dbReference>
<evidence type="ECO:0000256" key="1">
    <source>
        <dbReference type="ARBA" id="ARBA00004141"/>
    </source>
</evidence>
<feature type="transmembrane region" description="Helical" evidence="7">
    <location>
        <begin position="614"/>
        <end position="632"/>
    </location>
</feature>
<keyword evidence="3" id="KW-0813">Transport</keyword>
<evidence type="ECO:0000256" key="7">
    <source>
        <dbReference type="SAM" id="Phobius"/>
    </source>
</evidence>
<dbReference type="AlphaFoldDB" id="A0A1Y5I5W9"/>
<dbReference type="InterPro" id="IPR005829">
    <property type="entry name" value="Sugar_transporter_CS"/>
</dbReference>
<dbReference type="InterPro" id="IPR036188">
    <property type="entry name" value="FAD/NAD-bd_sf"/>
</dbReference>
<evidence type="ECO:0000256" key="4">
    <source>
        <dbReference type="ARBA" id="ARBA00022692"/>
    </source>
</evidence>
<evidence type="ECO:0000259" key="8">
    <source>
        <dbReference type="PROSITE" id="PS50850"/>
    </source>
</evidence>
<dbReference type="InterPro" id="IPR036259">
    <property type="entry name" value="MFS_trans_sf"/>
</dbReference>
<feature type="transmembrane region" description="Helical" evidence="7">
    <location>
        <begin position="57"/>
        <end position="77"/>
    </location>
</feature>
<dbReference type="InterPro" id="IPR050814">
    <property type="entry name" value="Myo-inositol_Transporter"/>
</dbReference>
<evidence type="ECO:0000256" key="6">
    <source>
        <dbReference type="ARBA" id="ARBA00023136"/>
    </source>
</evidence>
<dbReference type="Pfam" id="PF00083">
    <property type="entry name" value="Sugar_tr"/>
    <property type="match status" value="2"/>
</dbReference>
<name>A0A1Y5I5W9_OSTTA</name>
<feature type="domain" description="Major facilitator superfamily (MFS) profile" evidence="8">
    <location>
        <begin position="14"/>
        <end position="554"/>
    </location>
</feature>
<organism evidence="9">
    <name type="scientific">Ostreococcus tauri</name>
    <name type="common">Marine green alga</name>
    <dbReference type="NCBI Taxonomy" id="70448"/>
    <lineage>
        <taxon>Eukaryota</taxon>
        <taxon>Viridiplantae</taxon>
        <taxon>Chlorophyta</taxon>
        <taxon>Mamiellophyceae</taxon>
        <taxon>Mamiellales</taxon>
        <taxon>Bathycoccaceae</taxon>
        <taxon>Ostreococcus</taxon>
    </lineage>
</organism>
<gene>
    <name evidence="9" type="ORF">BE221DRAFT_160586</name>
</gene>
<feature type="transmembrane region" description="Helical" evidence="7">
    <location>
        <begin position="12"/>
        <end position="37"/>
    </location>
</feature>
<evidence type="ECO:0000256" key="5">
    <source>
        <dbReference type="ARBA" id="ARBA00022989"/>
    </source>
</evidence>
<dbReference type="SUPFAM" id="SSF103473">
    <property type="entry name" value="MFS general substrate transporter"/>
    <property type="match status" value="1"/>
</dbReference>
<dbReference type="GO" id="GO:0016491">
    <property type="term" value="F:oxidoreductase activity"/>
    <property type="evidence" value="ECO:0007669"/>
    <property type="project" value="InterPro"/>
</dbReference>
<feature type="transmembrane region" description="Helical" evidence="7">
    <location>
        <begin position="395"/>
        <end position="413"/>
    </location>
</feature>
<comment type="similarity">
    <text evidence="2">Belongs to the major facilitator superfamily. Sugar transporter (TC 2.A.1.1) family.</text>
</comment>
<dbReference type="PROSITE" id="PS00217">
    <property type="entry name" value="SUGAR_TRANSPORT_2"/>
    <property type="match status" value="1"/>
</dbReference>
<protein>
    <submittedName>
        <fullName evidence="9">Putative metabolite transport protein CsbC</fullName>
    </submittedName>
</protein>
<dbReference type="PRINTS" id="PR00368">
    <property type="entry name" value="FADPNR"/>
</dbReference>
<feature type="transmembrane region" description="Helical" evidence="7">
    <location>
        <begin position="132"/>
        <end position="155"/>
    </location>
</feature>
<feature type="transmembrane region" description="Helical" evidence="7">
    <location>
        <begin position="420"/>
        <end position="439"/>
    </location>
</feature>
<dbReference type="Pfam" id="PF07992">
    <property type="entry name" value="Pyr_redox_2"/>
    <property type="match status" value="1"/>
</dbReference>
<dbReference type="GO" id="GO:0022857">
    <property type="term" value="F:transmembrane transporter activity"/>
    <property type="evidence" value="ECO:0007669"/>
    <property type="project" value="InterPro"/>
</dbReference>
<dbReference type="InterPro" id="IPR023753">
    <property type="entry name" value="FAD/NAD-binding_dom"/>
</dbReference>
<keyword evidence="4 7" id="KW-0812">Transmembrane</keyword>
<evidence type="ECO:0000313" key="9">
    <source>
        <dbReference type="EMBL" id="OUS44928.1"/>
    </source>
</evidence>
<feature type="transmembrane region" description="Helical" evidence="7">
    <location>
        <begin position="356"/>
        <end position="375"/>
    </location>
</feature>
<dbReference type="PRINTS" id="PR00411">
    <property type="entry name" value="PNDRDTASEI"/>
</dbReference>
<sequence>MRDGFRDVTVERAAFLACALGLTLWGYPLGVTAVAVLSPEQLQRSVKGVGAFDVETAGALVASHGAGALLGAMALVTPRPGGGASWADASGRRKMLRASAVIYGIASLGMSVTPIGGVGVRSVGGERFAIGWFMFFRTMYGFACGTCFPTTYAYVGETTSTKSRGRMLVALGVVEMIGELFGDFTGLALERMRGAWRILLALPMPVAFAYYNLVNTIPESPRWLVLRATNEASGRVGSKTDAETGGVTRRDESAWTYEDLDLTEARRAESIFRNDRASTSVSDVFFRRRKKIDGGGAISEVFRVPGEGEQSQACRDEIERELRSIADVIIKARKETTKHSCAAIANAPSTRRAMTIAFGLTAFNALSGAPALSFFAKHVFEMTGHSPTIATSMTLGYAFAKLAATVAVCLTLEHVGRRRMLTVGVGIQALACVILAFVFDGVAWIEDPRHAVSFQILSGFLATTADFCVYACGIGHALGFWALAVPLSNEVCPLRARAMILAINSAFNWALQTLAMRFFPVMMKHPGLSYTFGSFAFCLITSLAFIRAFVPETKGRTLERIETAMTEEHTLSAVVRRLARERDGEDKMIETASLLGDDRDLTYRRAMENPTMSMAAAAAAAAAATVLARRLASSESTRKKTVVLGAGFAGCELARDLASSRDVRVLDVKEYFEYVPATPAALAGNAPLRRISNSNRFASKRERSLTVPYKKILPRSVGFTCVQSGEIKVCEDHVVADGERIDYDELVVATGSRYGNAALKARPGSERARTRSGRREQIAEARAMLEGGKTVVIVGGGAVGVELASELGARAKELNTGAKVLLLHNGQRLLDGMPKAVAQYAADVLVRQGVSVYLGQTYNRIGTTFVGRMNENVIKSDHYVMCVGSKPNTEYLKQTGVEDEETINVPLDALGRVRIDEGTRQVIGYDNVYAVGDCACKLPDQSLASYAHWEAEYVAKRIACDGDERKLRQLGLYAVPPRIVAVSLGPRDGVVSWGDAVVARGIFAAMIKCLVQFWFVRFLPAPYAIMKRLPSLKNKPPASVILLAPPTISAAPAS</sequence>
<dbReference type="PROSITE" id="PS50850">
    <property type="entry name" value="MFS"/>
    <property type="match status" value="1"/>
</dbReference>
<accession>A0A1Y5I5W9</accession>
<proteinExistence type="inferred from homology"/>
<dbReference type="PANTHER" id="PTHR48020:SF12">
    <property type="entry name" value="PROTON MYO-INOSITOL COTRANSPORTER"/>
    <property type="match status" value="1"/>
</dbReference>
<evidence type="ECO:0000256" key="3">
    <source>
        <dbReference type="ARBA" id="ARBA00022448"/>
    </source>
</evidence>
<dbReference type="GO" id="GO:0016020">
    <property type="term" value="C:membrane"/>
    <property type="evidence" value="ECO:0007669"/>
    <property type="project" value="UniProtKB-SubCell"/>
</dbReference>